<reference evidence="9" key="1">
    <citation type="submission" date="2020-06" db="EMBL/GenBank/DDBJ databases">
        <authorList>
            <person name="Li T."/>
            <person name="Hu X."/>
            <person name="Zhang T."/>
            <person name="Song X."/>
            <person name="Zhang H."/>
            <person name="Dai N."/>
            <person name="Sheng W."/>
            <person name="Hou X."/>
            <person name="Wei L."/>
        </authorList>
    </citation>
    <scope>NUCLEOTIDE SEQUENCE</scope>
    <source>
        <strain evidence="9">G02</strain>
        <tissue evidence="9">Leaf</tissue>
    </source>
</reference>
<feature type="domain" description="SAP" evidence="7">
    <location>
        <begin position="3"/>
        <end position="37"/>
    </location>
</feature>
<sequence length="197" mass="21933">MATNNLKVDEIRAQLAKRGLSTAGIKLVLVRRLEDALRDESEKSADSEVILEVVAKGREIQTLRMPIQKCLGKLRPLMSAKYECEALREEASIRGVSAAGTKAQLLERLCADDDSVSSDNDEVSSTEEEKEEKIVTATKKGSAVLDKWLPDHIKAQYHVLQVDDEIYDAMLNQTNVGENNNKFFVIQVLGYNSILIL</sequence>
<comment type="caution">
    <text evidence="9">The sequence shown here is derived from an EMBL/GenBank/DDBJ whole genome shotgun (WGS) entry which is preliminary data.</text>
</comment>
<dbReference type="PANTHER" id="PTHR10459">
    <property type="entry name" value="DNA LIGASE"/>
    <property type="match status" value="1"/>
</dbReference>
<dbReference type="Gene3D" id="1.10.720.30">
    <property type="entry name" value="SAP domain"/>
    <property type="match status" value="2"/>
</dbReference>
<dbReference type="PROSITE" id="PS51977">
    <property type="entry name" value="WGR"/>
    <property type="match status" value="1"/>
</dbReference>
<dbReference type="InterPro" id="IPR003034">
    <property type="entry name" value="SAP_dom"/>
</dbReference>
<evidence type="ECO:0000259" key="8">
    <source>
        <dbReference type="PROSITE" id="PS51977"/>
    </source>
</evidence>
<dbReference type="InterPro" id="IPR036361">
    <property type="entry name" value="SAP_dom_sf"/>
</dbReference>
<evidence type="ECO:0000256" key="1">
    <source>
        <dbReference type="ARBA" id="ARBA00012020"/>
    </source>
</evidence>
<dbReference type="Pfam" id="PF02037">
    <property type="entry name" value="SAP"/>
    <property type="match status" value="1"/>
</dbReference>
<dbReference type="SUPFAM" id="SSF68906">
    <property type="entry name" value="SAP domain"/>
    <property type="match status" value="1"/>
</dbReference>
<dbReference type="InterPro" id="IPR050800">
    <property type="entry name" value="ARTD/PARP"/>
</dbReference>
<dbReference type="PANTHER" id="PTHR10459:SF60">
    <property type="entry name" value="POLY [ADP-RIBOSE] POLYMERASE 2"/>
    <property type="match status" value="1"/>
</dbReference>
<dbReference type="EC" id="2.4.2.30" evidence="1"/>
<protein>
    <recommendedName>
        <fullName evidence="1">NAD(+) ADP-ribosyltransferase</fullName>
        <ecNumber evidence="1">2.4.2.30</ecNumber>
    </recommendedName>
</protein>
<evidence type="ECO:0000256" key="6">
    <source>
        <dbReference type="SAM" id="MobiDB-lite"/>
    </source>
</evidence>
<reference evidence="9" key="2">
    <citation type="journal article" date="2024" name="Plant">
        <title>Genomic evolution and insights into agronomic trait innovations of Sesamum species.</title>
        <authorList>
            <person name="Miao H."/>
            <person name="Wang L."/>
            <person name="Qu L."/>
            <person name="Liu H."/>
            <person name="Sun Y."/>
            <person name="Le M."/>
            <person name="Wang Q."/>
            <person name="Wei S."/>
            <person name="Zheng Y."/>
            <person name="Lin W."/>
            <person name="Duan Y."/>
            <person name="Cao H."/>
            <person name="Xiong S."/>
            <person name="Wang X."/>
            <person name="Wei L."/>
            <person name="Li C."/>
            <person name="Ma Q."/>
            <person name="Ju M."/>
            <person name="Zhao R."/>
            <person name="Li G."/>
            <person name="Mu C."/>
            <person name="Tian Q."/>
            <person name="Mei H."/>
            <person name="Zhang T."/>
            <person name="Gao T."/>
            <person name="Zhang H."/>
        </authorList>
    </citation>
    <scope>NUCLEOTIDE SEQUENCE</scope>
    <source>
        <strain evidence="9">G02</strain>
    </source>
</reference>
<dbReference type="GO" id="GO:0006302">
    <property type="term" value="P:double-strand break repair"/>
    <property type="evidence" value="ECO:0007669"/>
    <property type="project" value="TreeGrafter"/>
</dbReference>
<evidence type="ECO:0000256" key="5">
    <source>
        <dbReference type="ARBA" id="ARBA00033987"/>
    </source>
</evidence>
<dbReference type="GO" id="GO:0003950">
    <property type="term" value="F:NAD+ poly-ADP-ribosyltransferase activity"/>
    <property type="evidence" value="ECO:0007669"/>
    <property type="project" value="UniProtKB-EC"/>
</dbReference>
<proteinExistence type="predicted"/>
<accession>A0AAW2UUZ4</accession>
<dbReference type="GO" id="GO:0005730">
    <property type="term" value="C:nucleolus"/>
    <property type="evidence" value="ECO:0007669"/>
    <property type="project" value="TreeGrafter"/>
</dbReference>
<evidence type="ECO:0000256" key="3">
    <source>
        <dbReference type="ARBA" id="ARBA00022679"/>
    </source>
</evidence>
<dbReference type="SMART" id="SM00513">
    <property type="entry name" value="SAP"/>
    <property type="match status" value="2"/>
</dbReference>
<dbReference type="InterPro" id="IPR036930">
    <property type="entry name" value="WGR_dom_sf"/>
</dbReference>
<keyword evidence="4" id="KW-0520">NAD</keyword>
<dbReference type="SUPFAM" id="SSF142921">
    <property type="entry name" value="WGR domain-like"/>
    <property type="match status" value="1"/>
</dbReference>
<feature type="region of interest" description="Disordered" evidence="6">
    <location>
        <begin position="113"/>
        <end position="135"/>
    </location>
</feature>
<name>A0AAW2UUZ4_SESRA</name>
<dbReference type="InterPro" id="IPR008893">
    <property type="entry name" value="WGR_domain"/>
</dbReference>
<dbReference type="GO" id="GO:0070212">
    <property type="term" value="P:protein poly-ADP-ribosylation"/>
    <property type="evidence" value="ECO:0007669"/>
    <property type="project" value="TreeGrafter"/>
</dbReference>
<keyword evidence="3" id="KW-0808">Transferase</keyword>
<evidence type="ECO:0000256" key="2">
    <source>
        <dbReference type="ARBA" id="ARBA00022676"/>
    </source>
</evidence>
<feature type="domain" description="WGR" evidence="8">
    <location>
        <begin position="156"/>
        <end position="197"/>
    </location>
</feature>
<dbReference type="GO" id="GO:1990404">
    <property type="term" value="F:NAD+-protein mono-ADP-ribosyltransferase activity"/>
    <property type="evidence" value="ECO:0007669"/>
    <property type="project" value="TreeGrafter"/>
</dbReference>
<keyword evidence="2" id="KW-0328">Glycosyltransferase</keyword>
<feature type="compositionally biased region" description="Acidic residues" evidence="6">
    <location>
        <begin position="113"/>
        <end position="130"/>
    </location>
</feature>
<evidence type="ECO:0000259" key="7">
    <source>
        <dbReference type="PROSITE" id="PS50800"/>
    </source>
</evidence>
<gene>
    <name evidence="9" type="ORF">Sradi_1418000</name>
</gene>
<comment type="catalytic activity">
    <reaction evidence="5">
        <text>NAD(+) + (ADP-D-ribosyl)n-acceptor = nicotinamide + (ADP-D-ribosyl)n+1-acceptor + H(+).</text>
        <dbReference type="EC" id="2.4.2.30"/>
    </reaction>
</comment>
<organism evidence="9">
    <name type="scientific">Sesamum radiatum</name>
    <name type="common">Black benniseed</name>
    <dbReference type="NCBI Taxonomy" id="300843"/>
    <lineage>
        <taxon>Eukaryota</taxon>
        <taxon>Viridiplantae</taxon>
        <taxon>Streptophyta</taxon>
        <taxon>Embryophyta</taxon>
        <taxon>Tracheophyta</taxon>
        <taxon>Spermatophyta</taxon>
        <taxon>Magnoliopsida</taxon>
        <taxon>eudicotyledons</taxon>
        <taxon>Gunneridae</taxon>
        <taxon>Pentapetalae</taxon>
        <taxon>asterids</taxon>
        <taxon>lamiids</taxon>
        <taxon>Lamiales</taxon>
        <taxon>Pedaliaceae</taxon>
        <taxon>Sesamum</taxon>
    </lineage>
</organism>
<dbReference type="PROSITE" id="PS50800">
    <property type="entry name" value="SAP"/>
    <property type="match status" value="1"/>
</dbReference>
<evidence type="ECO:0000313" key="9">
    <source>
        <dbReference type="EMBL" id="KAL0420045.1"/>
    </source>
</evidence>
<dbReference type="EMBL" id="JACGWJ010000005">
    <property type="protein sequence ID" value="KAL0420045.1"/>
    <property type="molecule type" value="Genomic_DNA"/>
</dbReference>
<evidence type="ECO:0000256" key="4">
    <source>
        <dbReference type="ARBA" id="ARBA00023027"/>
    </source>
</evidence>
<dbReference type="AlphaFoldDB" id="A0AAW2UUZ4"/>